<evidence type="ECO:0000313" key="1">
    <source>
        <dbReference type="EMBL" id="ONI14422.1"/>
    </source>
</evidence>
<dbReference type="AlphaFoldDB" id="A0A251PSE9"/>
<sequence>MRRCKDRSWILFTEIQMLSSEVQTTCVIIQIQWSKPKMVTGYGLRFNQNPVYGQIVSSGLNLIFYWNMNPHWKFGWHIAIS</sequence>
<accession>A0A251PSE9</accession>
<dbReference type="EMBL" id="CM007654">
    <property type="protein sequence ID" value="ONI14422.1"/>
    <property type="molecule type" value="Genomic_DNA"/>
</dbReference>
<reference evidence="1 2" key="1">
    <citation type="journal article" date="2013" name="Nat. Genet.">
        <title>The high-quality draft genome of peach (Prunus persica) identifies unique patterns of genetic diversity, domestication and genome evolution.</title>
        <authorList>
            <consortium name="International Peach Genome Initiative"/>
            <person name="Verde I."/>
            <person name="Abbott A.G."/>
            <person name="Scalabrin S."/>
            <person name="Jung S."/>
            <person name="Shu S."/>
            <person name="Marroni F."/>
            <person name="Zhebentyayeva T."/>
            <person name="Dettori M.T."/>
            <person name="Grimwood J."/>
            <person name="Cattonaro F."/>
            <person name="Zuccolo A."/>
            <person name="Rossini L."/>
            <person name="Jenkins J."/>
            <person name="Vendramin E."/>
            <person name="Meisel L.A."/>
            <person name="Decroocq V."/>
            <person name="Sosinski B."/>
            <person name="Prochnik S."/>
            <person name="Mitros T."/>
            <person name="Policriti A."/>
            <person name="Cipriani G."/>
            <person name="Dondini L."/>
            <person name="Ficklin S."/>
            <person name="Goodstein D.M."/>
            <person name="Xuan P."/>
            <person name="Del Fabbro C."/>
            <person name="Aramini V."/>
            <person name="Copetti D."/>
            <person name="Gonzalez S."/>
            <person name="Horner D.S."/>
            <person name="Falchi R."/>
            <person name="Lucas S."/>
            <person name="Mica E."/>
            <person name="Maldonado J."/>
            <person name="Lazzari B."/>
            <person name="Bielenberg D."/>
            <person name="Pirona R."/>
            <person name="Miculan M."/>
            <person name="Barakat A."/>
            <person name="Testolin R."/>
            <person name="Stella A."/>
            <person name="Tartarini S."/>
            <person name="Tonutti P."/>
            <person name="Arus P."/>
            <person name="Orellana A."/>
            <person name="Wells C."/>
            <person name="Main D."/>
            <person name="Vizzotto G."/>
            <person name="Silva H."/>
            <person name="Salamini F."/>
            <person name="Schmutz J."/>
            <person name="Morgante M."/>
            <person name="Rokhsar D.S."/>
        </authorList>
    </citation>
    <scope>NUCLEOTIDE SEQUENCE [LARGE SCALE GENOMIC DNA]</scope>
    <source>
        <strain evidence="2">cv. Nemared</strain>
    </source>
</reference>
<proteinExistence type="predicted"/>
<evidence type="ECO:0000313" key="2">
    <source>
        <dbReference type="Proteomes" id="UP000006882"/>
    </source>
</evidence>
<protein>
    <submittedName>
        <fullName evidence="1">Uncharacterized protein</fullName>
    </submittedName>
</protein>
<keyword evidence="2" id="KW-1185">Reference proteome</keyword>
<gene>
    <name evidence="1" type="ORF">PRUPE_4G280200</name>
</gene>
<organism evidence="1 2">
    <name type="scientific">Prunus persica</name>
    <name type="common">Peach</name>
    <name type="synonym">Amygdalus persica</name>
    <dbReference type="NCBI Taxonomy" id="3760"/>
    <lineage>
        <taxon>Eukaryota</taxon>
        <taxon>Viridiplantae</taxon>
        <taxon>Streptophyta</taxon>
        <taxon>Embryophyta</taxon>
        <taxon>Tracheophyta</taxon>
        <taxon>Spermatophyta</taxon>
        <taxon>Magnoliopsida</taxon>
        <taxon>eudicotyledons</taxon>
        <taxon>Gunneridae</taxon>
        <taxon>Pentapetalae</taxon>
        <taxon>rosids</taxon>
        <taxon>fabids</taxon>
        <taxon>Rosales</taxon>
        <taxon>Rosaceae</taxon>
        <taxon>Amygdaloideae</taxon>
        <taxon>Amygdaleae</taxon>
        <taxon>Prunus</taxon>
    </lineage>
</organism>
<dbReference type="Proteomes" id="UP000006882">
    <property type="component" value="Chromosome G4"/>
</dbReference>
<dbReference type="Gramene" id="ONI14422">
    <property type="protein sequence ID" value="ONI14422"/>
    <property type="gene ID" value="PRUPE_4G280200"/>
</dbReference>
<name>A0A251PSE9_PRUPE</name>